<sequence>MTAVQSLMKARLEMRISTLAAGLAAIAAENAELLAMQDRRYEGGAAFVDPAAILARLNANMRRKAQLEDELAAERQALLQASRRLDMIDVRTADCRREQEKKAQAGLIDEWIAGKLRSGSSLP</sequence>
<feature type="coiled-coil region" evidence="1">
    <location>
        <begin position="54"/>
        <end position="84"/>
    </location>
</feature>
<accession>A0ABQ0H201</accession>
<keyword evidence="1" id="KW-0175">Coiled coil</keyword>
<evidence type="ECO:0000256" key="1">
    <source>
        <dbReference type="SAM" id="Coils"/>
    </source>
</evidence>
<name>A0ABQ0H201_9HYPH</name>
<dbReference type="Proteomes" id="UP001628091">
    <property type="component" value="Unassembled WGS sequence"/>
</dbReference>
<organism evidence="2 3">
    <name type="scientific">Phyllobacterium phragmitis</name>
    <dbReference type="NCBI Taxonomy" id="2670329"/>
    <lineage>
        <taxon>Bacteria</taxon>
        <taxon>Pseudomonadati</taxon>
        <taxon>Pseudomonadota</taxon>
        <taxon>Alphaproteobacteria</taxon>
        <taxon>Hyphomicrobiales</taxon>
        <taxon>Phyllobacteriaceae</taxon>
        <taxon>Phyllobacterium</taxon>
    </lineage>
</organism>
<reference evidence="2 3" key="1">
    <citation type="submission" date="2024-10" db="EMBL/GenBank/DDBJ databases">
        <title>Isolation, draft genome sequencing and identification of Phyllobacterium sp. NSA23, isolated from leaf soil.</title>
        <authorList>
            <person name="Akita H."/>
        </authorList>
    </citation>
    <scope>NUCLEOTIDE SEQUENCE [LARGE SCALE GENOMIC DNA]</scope>
    <source>
        <strain evidence="2 3">NSA23</strain>
    </source>
</reference>
<evidence type="ECO:0000313" key="3">
    <source>
        <dbReference type="Proteomes" id="UP001628091"/>
    </source>
</evidence>
<protein>
    <recommendedName>
        <fullName evidence="4">Flagellar export protein FliJ</fullName>
    </recommendedName>
</protein>
<gene>
    <name evidence="2" type="ORF">PPNSA23_28940</name>
</gene>
<dbReference type="EMBL" id="BAAFZP010000001">
    <property type="protein sequence ID" value="GAB1582951.1"/>
    <property type="molecule type" value="Genomic_DNA"/>
</dbReference>
<proteinExistence type="predicted"/>
<keyword evidence="3" id="KW-1185">Reference proteome</keyword>
<evidence type="ECO:0008006" key="4">
    <source>
        <dbReference type="Google" id="ProtNLM"/>
    </source>
</evidence>
<evidence type="ECO:0000313" key="2">
    <source>
        <dbReference type="EMBL" id="GAB1582951.1"/>
    </source>
</evidence>
<comment type="caution">
    <text evidence="2">The sequence shown here is derived from an EMBL/GenBank/DDBJ whole genome shotgun (WGS) entry which is preliminary data.</text>
</comment>
<dbReference type="RefSeq" id="WP_407865483.1">
    <property type="nucleotide sequence ID" value="NZ_BAAFZP010000001.1"/>
</dbReference>